<evidence type="ECO:0000313" key="9">
    <source>
        <dbReference type="Proteomes" id="UP000305881"/>
    </source>
</evidence>
<dbReference type="GO" id="GO:0046872">
    <property type="term" value="F:metal ion binding"/>
    <property type="evidence" value="ECO:0007669"/>
    <property type="project" value="UniProtKB-KW"/>
</dbReference>
<evidence type="ECO:0000256" key="1">
    <source>
        <dbReference type="ARBA" id="ARBA00001966"/>
    </source>
</evidence>
<dbReference type="KEGG" id="mbur:EQU24_06240"/>
<evidence type="ECO:0000313" key="8">
    <source>
        <dbReference type="EMBL" id="QCW81894.1"/>
    </source>
</evidence>
<dbReference type="STRING" id="675511.GCA_000341735_01768"/>
<name>A0A4P9UKZ8_METBY</name>
<dbReference type="InterPro" id="IPR007197">
    <property type="entry name" value="rSAM"/>
</dbReference>
<dbReference type="RefSeq" id="WP_017840312.1">
    <property type="nucleotide sequence ID" value="NZ_CP035467.1"/>
</dbReference>
<feature type="domain" description="Radical SAM core" evidence="6">
    <location>
        <begin position="27"/>
        <end position="162"/>
    </location>
</feature>
<dbReference type="CDD" id="cd01335">
    <property type="entry name" value="Radical_SAM"/>
    <property type="match status" value="1"/>
</dbReference>
<dbReference type="Gene3D" id="3.20.20.70">
    <property type="entry name" value="Aldolase class I"/>
    <property type="match status" value="1"/>
</dbReference>
<evidence type="ECO:0000259" key="7">
    <source>
        <dbReference type="Pfam" id="PF12345"/>
    </source>
</evidence>
<reference evidence="9" key="1">
    <citation type="journal article" date="2019" name="J. Bacteriol.">
        <title>A Mutagenic Screen Identifies a TonB-Dependent Receptor Required for the Lanthanide Metal Switch in the Type I Methanotroph 'Methylotuvimicrobium buryatense' 5GB1C.</title>
        <authorList>
            <person name="Groom J.D."/>
            <person name="Ford S.M."/>
            <person name="Pesesky M.W."/>
            <person name="Lidstrom M.E."/>
        </authorList>
    </citation>
    <scope>NUCLEOTIDE SEQUENCE [LARGE SCALE GENOMIC DNA]</scope>
    <source>
        <strain evidence="9">5GB1C</strain>
    </source>
</reference>
<feature type="domain" description="Arsenosugar biosynthesis radical SAM protein ArsS-like C-terminal" evidence="7">
    <location>
        <begin position="182"/>
        <end position="324"/>
    </location>
</feature>
<comment type="cofactor">
    <cofactor evidence="1">
        <name>[4Fe-4S] cluster</name>
        <dbReference type="ChEBI" id="CHEBI:49883"/>
    </cofactor>
</comment>
<organism evidence="8 9">
    <name type="scientific">Methylotuvimicrobium buryatense</name>
    <name type="common">Methylomicrobium buryatense</name>
    <dbReference type="NCBI Taxonomy" id="95641"/>
    <lineage>
        <taxon>Bacteria</taxon>
        <taxon>Pseudomonadati</taxon>
        <taxon>Pseudomonadota</taxon>
        <taxon>Gammaproteobacteria</taxon>
        <taxon>Methylococcales</taxon>
        <taxon>Methylococcaceae</taxon>
        <taxon>Methylotuvimicrobium</taxon>
    </lineage>
</organism>
<dbReference type="Proteomes" id="UP000305881">
    <property type="component" value="Chromosome"/>
</dbReference>
<dbReference type="InterPro" id="IPR026351">
    <property type="entry name" value="rSAM_ArsS-like"/>
</dbReference>
<evidence type="ECO:0000259" key="6">
    <source>
        <dbReference type="Pfam" id="PF04055"/>
    </source>
</evidence>
<dbReference type="InterPro" id="IPR013785">
    <property type="entry name" value="Aldolase_TIM"/>
</dbReference>
<evidence type="ECO:0000256" key="4">
    <source>
        <dbReference type="ARBA" id="ARBA00023004"/>
    </source>
</evidence>
<keyword evidence="2" id="KW-0949">S-adenosyl-L-methionine</keyword>
<keyword evidence="5" id="KW-0411">Iron-sulfur</keyword>
<keyword evidence="9" id="KW-1185">Reference proteome</keyword>
<sequence>MYNSKPLLLKSEFPALRRAQLTTLQMNLGYLCNLSCVHCHVNAGPKRTELMAREVMANALQFAEKQSIQTLDLTGGSPEMNPDFRWLVETARRQGLHVIDRCNPTILVEPGYEWAAEFLAGQQVEIIASLPCYIGDNVDAQRGKGVFSSSIAALKRLNELGYGRPDSGLELNLVFNPQGPVLPPPQQALEQQYRDHLGGEFGIVFNRLLAITNMPIQRFGAVLMAGGKHETDSRQVFDDYLRLLKNAYRPENLSKVMCKSLLSIDWQGYVYDCDFNQMLDLPLGGKQPVHIGDLLSEDLDSAPIQVAEHCFGCTAGQGSSCGGAL</sequence>
<dbReference type="SUPFAM" id="SSF102114">
    <property type="entry name" value="Radical SAM enzymes"/>
    <property type="match status" value="1"/>
</dbReference>
<dbReference type="PANTHER" id="PTHR43728:SF1">
    <property type="entry name" value="FE-S OXIDOREDUCTASE"/>
    <property type="match status" value="1"/>
</dbReference>
<proteinExistence type="predicted"/>
<dbReference type="InterPro" id="IPR058240">
    <property type="entry name" value="rSAM_sf"/>
</dbReference>
<evidence type="ECO:0000256" key="5">
    <source>
        <dbReference type="ARBA" id="ARBA00023014"/>
    </source>
</evidence>
<dbReference type="GO" id="GO:0051536">
    <property type="term" value="F:iron-sulfur cluster binding"/>
    <property type="evidence" value="ECO:0007669"/>
    <property type="project" value="UniProtKB-KW"/>
</dbReference>
<gene>
    <name evidence="8" type="ORF">EQU24_06240</name>
</gene>
<dbReference type="SFLD" id="SFLDG01067">
    <property type="entry name" value="SPASM/twitch_domain_containing"/>
    <property type="match status" value="1"/>
</dbReference>
<dbReference type="InterPro" id="IPR024521">
    <property type="entry name" value="ArsS-like_C"/>
</dbReference>
<dbReference type="AlphaFoldDB" id="A0A4P9UKZ8"/>
<accession>A0A4P9UKZ8</accession>
<dbReference type="GO" id="GO:0003824">
    <property type="term" value="F:catalytic activity"/>
    <property type="evidence" value="ECO:0007669"/>
    <property type="project" value="InterPro"/>
</dbReference>
<dbReference type="NCBIfam" id="TIGR04167">
    <property type="entry name" value="rSAM_SeCys"/>
    <property type="match status" value="1"/>
</dbReference>
<protein>
    <submittedName>
        <fullName evidence="8">Radical SAM/Cys-rich domain protein</fullName>
    </submittedName>
</protein>
<dbReference type="EMBL" id="CP035467">
    <property type="protein sequence ID" value="QCW81894.1"/>
    <property type="molecule type" value="Genomic_DNA"/>
</dbReference>
<dbReference type="OrthoDB" id="9810775at2"/>
<dbReference type="Pfam" id="PF12345">
    <property type="entry name" value="DUF3641"/>
    <property type="match status" value="1"/>
</dbReference>
<keyword evidence="4" id="KW-0408">Iron</keyword>
<dbReference type="Pfam" id="PF04055">
    <property type="entry name" value="Radical_SAM"/>
    <property type="match status" value="1"/>
</dbReference>
<keyword evidence="3" id="KW-0479">Metal-binding</keyword>
<dbReference type="SFLD" id="SFLDS00029">
    <property type="entry name" value="Radical_SAM"/>
    <property type="match status" value="1"/>
</dbReference>
<evidence type="ECO:0000256" key="2">
    <source>
        <dbReference type="ARBA" id="ARBA00022691"/>
    </source>
</evidence>
<evidence type="ECO:0000256" key="3">
    <source>
        <dbReference type="ARBA" id="ARBA00022723"/>
    </source>
</evidence>
<dbReference type="PANTHER" id="PTHR43728">
    <property type="entry name" value="SLR0304 PROTEIN"/>
    <property type="match status" value="1"/>
</dbReference>